<dbReference type="Proteomes" id="UP001314170">
    <property type="component" value="Unassembled WGS sequence"/>
</dbReference>
<gene>
    <name evidence="1" type="ORF">DCAF_LOCUS9283</name>
</gene>
<organism evidence="1 2">
    <name type="scientific">Dovyalis caffra</name>
    <dbReference type="NCBI Taxonomy" id="77055"/>
    <lineage>
        <taxon>Eukaryota</taxon>
        <taxon>Viridiplantae</taxon>
        <taxon>Streptophyta</taxon>
        <taxon>Embryophyta</taxon>
        <taxon>Tracheophyta</taxon>
        <taxon>Spermatophyta</taxon>
        <taxon>Magnoliopsida</taxon>
        <taxon>eudicotyledons</taxon>
        <taxon>Gunneridae</taxon>
        <taxon>Pentapetalae</taxon>
        <taxon>rosids</taxon>
        <taxon>fabids</taxon>
        <taxon>Malpighiales</taxon>
        <taxon>Salicaceae</taxon>
        <taxon>Flacourtieae</taxon>
        <taxon>Dovyalis</taxon>
    </lineage>
</organism>
<dbReference type="EMBL" id="CAWUPB010000913">
    <property type="protein sequence ID" value="CAK7333035.1"/>
    <property type="molecule type" value="Genomic_DNA"/>
</dbReference>
<protein>
    <submittedName>
        <fullName evidence="1">Uncharacterized protein</fullName>
    </submittedName>
</protein>
<name>A0AAV1RDP0_9ROSI</name>
<sequence>METTGAYGIRWHGISGQIERKELQWILGGAGGDGYVDNGRIQTKERMDIIGEK</sequence>
<evidence type="ECO:0000313" key="1">
    <source>
        <dbReference type="EMBL" id="CAK7333035.1"/>
    </source>
</evidence>
<reference evidence="1 2" key="1">
    <citation type="submission" date="2024-01" db="EMBL/GenBank/DDBJ databases">
        <authorList>
            <person name="Waweru B."/>
        </authorList>
    </citation>
    <scope>NUCLEOTIDE SEQUENCE [LARGE SCALE GENOMIC DNA]</scope>
</reference>
<comment type="caution">
    <text evidence="1">The sequence shown here is derived from an EMBL/GenBank/DDBJ whole genome shotgun (WGS) entry which is preliminary data.</text>
</comment>
<evidence type="ECO:0000313" key="2">
    <source>
        <dbReference type="Proteomes" id="UP001314170"/>
    </source>
</evidence>
<accession>A0AAV1RDP0</accession>
<keyword evidence="2" id="KW-1185">Reference proteome</keyword>
<proteinExistence type="predicted"/>
<dbReference type="AlphaFoldDB" id="A0AAV1RDP0"/>